<gene>
    <name evidence="1" type="ORF">BVG16_32070</name>
</gene>
<organism evidence="1 2">
    <name type="scientific">Paenibacillus selenitireducens</name>
    <dbReference type="NCBI Taxonomy" id="1324314"/>
    <lineage>
        <taxon>Bacteria</taxon>
        <taxon>Bacillati</taxon>
        <taxon>Bacillota</taxon>
        <taxon>Bacilli</taxon>
        <taxon>Bacillales</taxon>
        <taxon>Paenibacillaceae</taxon>
        <taxon>Paenibacillus</taxon>
    </lineage>
</organism>
<keyword evidence="1" id="KW-0548">Nucleotidyltransferase</keyword>
<dbReference type="Gene3D" id="3.30.460.10">
    <property type="entry name" value="Beta Polymerase, domain 2"/>
    <property type="match status" value="1"/>
</dbReference>
<protein>
    <submittedName>
        <fullName evidence="1">Aminoglycoside adenylyltransferase</fullName>
    </submittedName>
</protein>
<dbReference type="RefSeq" id="WP_078503252.1">
    <property type="nucleotide sequence ID" value="NZ_MSZX01000032.1"/>
</dbReference>
<dbReference type="Pfam" id="PF04439">
    <property type="entry name" value="Adenyl_transf"/>
    <property type="match status" value="1"/>
</dbReference>
<accession>A0A1T2WYV4</accession>
<evidence type="ECO:0000313" key="2">
    <source>
        <dbReference type="Proteomes" id="UP000190188"/>
    </source>
</evidence>
<dbReference type="Gene3D" id="1.20.120.330">
    <property type="entry name" value="Nucleotidyltransferases domain 2"/>
    <property type="match status" value="1"/>
</dbReference>
<evidence type="ECO:0000313" key="1">
    <source>
        <dbReference type="EMBL" id="OPA72804.1"/>
    </source>
</evidence>
<name>A0A1T2WYV4_9BACL</name>
<dbReference type="InterPro" id="IPR043519">
    <property type="entry name" value="NT_sf"/>
</dbReference>
<dbReference type="GO" id="GO:0016779">
    <property type="term" value="F:nucleotidyltransferase activity"/>
    <property type="evidence" value="ECO:0007669"/>
    <property type="project" value="UniProtKB-KW"/>
</dbReference>
<dbReference type="InterPro" id="IPR007530">
    <property type="entry name" value="Aminoglycoside_adenylylTfrase"/>
</dbReference>
<dbReference type="SUPFAM" id="SSF81631">
    <property type="entry name" value="PAP/OAS1 substrate-binding domain"/>
    <property type="match status" value="1"/>
</dbReference>
<dbReference type="PIRSF" id="PIRSF000812">
    <property type="entry name" value="AAD"/>
    <property type="match status" value="1"/>
</dbReference>
<dbReference type="Proteomes" id="UP000190188">
    <property type="component" value="Unassembled WGS sequence"/>
</dbReference>
<dbReference type="EMBL" id="MSZX01000032">
    <property type="protein sequence ID" value="OPA72804.1"/>
    <property type="molecule type" value="Genomic_DNA"/>
</dbReference>
<proteinExistence type="predicted"/>
<keyword evidence="1" id="KW-0808">Transferase</keyword>
<dbReference type="STRING" id="1324314.BVG16_32070"/>
<dbReference type="AlphaFoldDB" id="A0A1T2WYV4"/>
<keyword evidence="2" id="KW-1185">Reference proteome</keyword>
<reference evidence="1 2" key="1">
    <citation type="submission" date="2017-01" db="EMBL/GenBank/DDBJ databases">
        <title>Genome analysis of Paenibacillus selenitrireducens ES3-24.</title>
        <authorList>
            <person name="Xu D."/>
            <person name="Yao R."/>
            <person name="Zheng S."/>
        </authorList>
    </citation>
    <scope>NUCLEOTIDE SEQUENCE [LARGE SCALE GENOMIC DNA]</scope>
    <source>
        <strain evidence="1 2">ES3-24</strain>
    </source>
</reference>
<dbReference type="OrthoDB" id="9776406at2"/>
<dbReference type="SUPFAM" id="SSF81301">
    <property type="entry name" value="Nucleotidyltransferase"/>
    <property type="match status" value="1"/>
</dbReference>
<sequence>MRNEAEMLQIIRDYARNNVNIRAVIMNGSRANSEVTRDIFQDYDIVYFVDSVQNFIDDQSWISYFGDILIMQTPDKMDNPHAEHFNRFAFLMLFKDGNRIDLTFFQTDQLDKYVHDSQTVILLDKDGLFGNVPSPSNRDYLPTPPSEIEFYNCCNEFWWVSTYVAKGLWRRQLPYAMRMYEVPVRDMLMQMITWYIGVRTSFKVETGKEGKYFEQYLEVSKWGIFVRTFSDGDYERIWKALFEMGSLFRDLALTVSENFGYDYSIDEDEQVTSYLHKIYNLPTDAKDIT</sequence>
<comment type="caution">
    <text evidence="1">The sequence shown here is derived from an EMBL/GenBank/DDBJ whole genome shotgun (WGS) entry which is preliminary data.</text>
</comment>